<accession>A0A3Q7H895</accession>
<dbReference type="EnsemblPlants" id="Solyc07g039345.1.1">
    <property type="protein sequence ID" value="Solyc07g039345.1.1"/>
    <property type="gene ID" value="Solyc07g039345.1"/>
</dbReference>
<keyword evidence="3" id="KW-1185">Reference proteome</keyword>
<dbReference type="AlphaFoldDB" id="A0A3Q7H895"/>
<name>A0A3Q7H895_SOLLC</name>
<evidence type="ECO:0000256" key="1">
    <source>
        <dbReference type="SAM" id="MobiDB-lite"/>
    </source>
</evidence>
<evidence type="ECO:0000313" key="3">
    <source>
        <dbReference type="Proteomes" id="UP000004994"/>
    </source>
</evidence>
<evidence type="ECO:0000313" key="2">
    <source>
        <dbReference type="EnsemblPlants" id="Solyc07g039345.1.1"/>
    </source>
</evidence>
<reference evidence="2" key="2">
    <citation type="submission" date="2019-01" db="UniProtKB">
        <authorList>
            <consortium name="EnsemblPlants"/>
        </authorList>
    </citation>
    <scope>IDENTIFICATION</scope>
    <source>
        <strain evidence="2">cv. Heinz 1706</strain>
    </source>
</reference>
<feature type="region of interest" description="Disordered" evidence="1">
    <location>
        <begin position="1"/>
        <end position="22"/>
    </location>
</feature>
<dbReference type="Gramene" id="Solyc07g039345.1.1">
    <property type="protein sequence ID" value="Solyc07g039345.1.1"/>
    <property type="gene ID" value="Solyc07g039345.1"/>
</dbReference>
<sequence length="132" mass="14501">MPFKLTRPKPFSSLAESPKQPAVPRLLLKSAKRRQQRGRMTRVSSKRKGPIDGVTWEVFTAPTTLHPYVPTSSSSIPLCSGHLVHSISFIQVFSESFFGCGSRYFSGSLSSLFFCPSEAPKGLKRSDIPAGI</sequence>
<dbReference type="Proteomes" id="UP000004994">
    <property type="component" value="Chromosome 7"/>
</dbReference>
<reference evidence="2" key="1">
    <citation type="journal article" date="2012" name="Nature">
        <title>The tomato genome sequence provides insights into fleshy fruit evolution.</title>
        <authorList>
            <consortium name="Tomato Genome Consortium"/>
        </authorList>
    </citation>
    <scope>NUCLEOTIDE SEQUENCE [LARGE SCALE GENOMIC DNA]</scope>
    <source>
        <strain evidence="2">cv. Heinz 1706</strain>
    </source>
</reference>
<dbReference type="InParanoid" id="A0A3Q7H895"/>
<organism evidence="2">
    <name type="scientific">Solanum lycopersicum</name>
    <name type="common">Tomato</name>
    <name type="synonym">Lycopersicon esculentum</name>
    <dbReference type="NCBI Taxonomy" id="4081"/>
    <lineage>
        <taxon>Eukaryota</taxon>
        <taxon>Viridiplantae</taxon>
        <taxon>Streptophyta</taxon>
        <taxon>Embryophyta</taxon>
        <taxon>Tracheophyta</taxon>
        <taxon>Spermatophyta</taxon>
        <taxon>Magnoliopsida</taxon>
        <taxon>eudicotyledons</taxon>
        <taxon>Gunneridae</taxon>
        <taxon>Pentapetalae</taxon>
        <taxon>asterids</taxon>
        <taxon>lamiids</taxon>
        <taxon>Solanales</taxon>
        <taxon>Solanaceae</taxon>
        <taxon>Solanoideae</taxon>
        <taxon>Solaneae</taxon>
        <taxon>Solanum</taxon>
        <taxon>Solanum subgen. Lycopersicon</taxon>
    </lineage>
</organism>
<proteinExistence type="predicted"/>
<dbReference type="PaxDb" id="4081-Solyc07g039370.1.1"/>
<protein>
    <submittedName>
        <fullName evidence="2">Uncharacterized protein</fullName>
    </submittedName>
</protein>